<sequence length="69" mass="7874">MMKLPLELIQSSCSSLVGSRPLRLILLQAEMATNSPPKEDGGGMQERNPKQVREKQGELKIEERRRERV</sequence>
<protein>
    <submittedName>
        <fullName evidence="2">Uncharacterized protein</fullName>
    </submittedName>
</protein>
<feature type="compositionally biased region" description="Basic and acidic residues" evidence="1">
    <location>
        <begin position="37"/>
        <end position="69"/>
    </location>
</feature>
<dbReference type="Proteomes" id="UP001374584">
    <property type="component" value="Unassembled WGS sequence"/>
</dbReference>
<evidence type="ECO:0000313" key="3">
    <source>
        <dbReference type="Proteomes" id="UP001374584"/>
    </source>
</evidence>
<evidence type="ECO:0000256" key="1">
    <source>
        <dbReference type="SAM" id="MobiDB-lite"/>
    </source>
</evidence>
<feature type="region of interest" description="Disordered" evidence="1">
    <location>
        <begin position="31"/>
        <end position="69"/>
    </location>
</feature>
<keyword evidence="3" id="KW-1185">Reference proteome</keyword>
<gene>
    <name evidence="2" type="ORF">VNO80_05078</name>
</gene>
<reference evidence="2 3" key="1">
    <citation type="submission" date="2024-01" db="EMBL/GenBank/DDBJ databases">
        <title>The genomes of 5 underutilized Papilionoideae crops provide insights into root nodulation and disease resistanc.</title>
        <authorList>
            <person name="Jiang F."/>
        </authorList>
    </citation>
    <scope>NUCLEOTIDE SEQUENCE [LARGE SCALE GENOMIC DNA]</scope>
    <source>
        <strain evidence="2">JINMINGXINNONG_FW02</strain>
        <tissue evidence="2">Leaves</tissue>
    </source>
</reference>
<evidence type="ECO:0000313" key="2">
    <source>
        <dbReference type="EMBL" id="KAK7379614.1"/>
    </source>
</evidence>
<name>A0AAN9NZZ1_PHACN</name>
<organism evidence="2 3">
    <name type="scientific">Phaseolus coccineus</name>
    <name type="common">Scarlet runner bean</name>
    <name type="synonym">Phaseolus multiflorus</name>
    <dbReference type="NCBI Taxonomy" id="3886"/>
    <lineage>
        <taxon>Eukaryota</taxon>
        <taxon>Viridiplantae</taxon>
        <taxon>Streptophyta</taxon>
        <taxon>Embryophyta</taxon>
        <taxon>Tracheophyta</taxon>
        <taxon>Spermatophyta</taxon>
        <taxon>Magnoliopsida</taxon>
        <taxon>eudicotyledons</taxon>
        <taxon>Gunneridae</taxon>
        <taxon>Pentapetalae</taxon>
        <taxon>rosids</taxon>
        <taxon>fabids</taxon>
        <taxon>Fabales</taxon>
        <taxon>Fabaceae</taxon>
        <taxon>Papilionoideae</taxon>
        <taxon>50 kb inversion clade</taxon>
        <taxon>NPAAA clade</taxon>
        <taxon>indigoferoid/millettioid clade</taxon>
        <taxon>Phaseoleae</taxon>
        <taxon>Phaseolus</taxon>
    </lineage>
</organism>
<dbReference type="AlphaFoldDB" id="A0AAN9NZZ1"/>
<comment type="caution">
    <text evidence="2">The sequence shown here is derived from an EMBL/GenBank/DDBJ whole genome shotgun (WGS) entry which is preliminary data.</text>
</comment>
<proteinExistence type="predicted"/>
<dbReference type="EMBL" id="JAYMYR010000002">
    <property type="protein sequence ID" value="KAK7379614.1"/>
    <property type="molecule type" value="Genomic_DNA"/>
</dbReference>
<accession>A0AAN9NZZ1</accession>